<dbReference type="AlphaFoldDB" id="A0A9W8Q945"/>
<dbReference type="RefSeq" id="XP_056052099.1">
    <property type="nucleotide sequence ID" value="XM_056200228.1"/>
</dbReference>
<organism evidence="1 2">
    <name type="scientific">Akanthomyces muscarius</name>
    <name type="common">Entomopathogenic fungus</name>
    <name type="synonym">Lecanicillium muscarium</name>
    <dbReference type="NCBI Taxonomy" id="2231603"/>
    <lineage>
        <taxon>Eukaryota</taxon>
        <taxon>Fungi</taxon>
        <taxon>Dikarya</taxon>
        <taxon>Ascomycota</taxon>
        <taxon>Pezizomycotina</taxon>
        <taxon>Sordariomycetes</taxon>
        <taxon>Hypocreomycetidae</taxon>
        <taxon>Hypocreales</taxon>
        <taxon>Cordycipitaceae</taxon>
        <taxon>Akanthomyces</taxon>
    </lineage>
</organism>
<dbReference type="Proteomes" id="UP001144673">
    <property type="component" value="Chromosome 4"/>
</dbReference>
<evidence type="ECO:0000313" key="1">
    <source>
        <dbReference type="EMBL" id="KAJ4150385.1"/>
    </source>
</evidence>
<protein>
    <submittedName>
        <fullName evidence="1">Uncharacterized protein</fullName>
    </submittedName>
</protein>
<gene>
    <name evidence="1" type="ORF">LMH87_011137</name>
</gene>
<sequence length="500" mass="56476">MNAIRSAASIEKQEGHRHVRIHPECPLCGCYFEVGEPMIALLGNRSNSTCQVIDASAFPIAIYCNQKPGTPWTFCQLPKCAKCTAELESVTVHQDCFQIFLQQTRAHKHITAYNLWHAAHARYPWRGFWPLPQTILDEDAVSLAMTHAAANWHMPLDMLPNELLLLVCENLRHGVFWRHILAKEFIRKLVAEANNIDSVERLGQISASFKFGLGRLYLQKGMRSLRSWDTPGPPVLPDHQFSPELQPICPRLGTIETQNSFGITFFISSGSIAAIHAHTTQAPSAYSCFQRLNPVKKKWVAWIFVPTRGGIEKFGFRSPLLPPGVVLPHFAGSLLLHMNISGEVVLGPYLHYGMDVWMEDDPTTLIHGISRMGAVYPLGTPPHNEEGEEVEVLYQNPMSLSPPFEHAYFSHAQLDDVASVEIYHDKALRICRGVVVRKTKYLRPGTRVERDSVDIECSTNAEHDHPEDDWACCKFPSRLEWWFTSEESRISFTPGQKGCM</sequence>
<keyword evidence="2" id="KW-1185">Reference proteome</keyword>
<dbReference type="EMBL" id="JAJHUN010000009">
    <property type="protein sequence ID" value="KAJ4150385.1"/>
    <property type="molecule type" value="Genomic_DNA"/>
</dbReference>
<comment type="caution">
    <text evidence="1">The sequence shown here is derived from an EMBL/GenBank/DDBJ whole genome shotgun (WGS) entry which is preliminary data.</text>
</comment>
<dbReference type="GeneID" id="80898296"/>
<name>A0A9W8Q945_AKAMU</name>
<evidence type="ECO:0000313" key="2">
    <source>
        <dbReference type="Proteomes" id="UP001144673"/>
    </source>
</evidence>
<proteinExistence type="predicted"/>
<dbReference type="KEGG" id="amus:LMH87_011137"/>
<reference evidence="1" key="1">
    <citation type="journal article" date="2023" name="Access Microbiol">
        <title>De-novo genome assembly for Akanthomyces muscarius, a biocontrol agent of insect agricultural pests.</title>
        <authorList>
            <person name="Erdos Z."/>
            <person name="Studholme D.J."/>
            <person name="Raymond B."/>
            <person name="Sharma M."/>
        </authorList>
    </citation>
    <scope>NUCLEOTIDE SEQUENCE</scope>
    <source>
        <strain evidence="1">Ve6</strain>
    </source>
</reference>
<accession>A0A9W8Q945</accession>